<evidence type="ECO:0000313" key="2">
    <source>
        <dbReference type="EMBL" id="QJA98126.1"/>
    </source>
</evidence>
<organism evidence="2">
    <name type="scientific">viral metagenome</name>
    <dbReference type="NCBI Taxonomy" id="1070528"/>
    <lineage>
        <taxon>unclassified sequences</taxon>
        <taxon>metagenomes</taxon>
        <taxon>organismal metagenomes</taxon>
    </lineage>
</organism>
<name>A0A6M3LRU6_9ZZZZ</name>
<dbReference type="EMBL" id="MT141847">
    <property type="protein sequence ID" value="QJA71109.1"/>
    <property type="molecule type" value="Genomic_DNA"/>
</dbReference>
<dbReference type="AlphaFoldDB" id="A0A6M3LRU6"/>
<reference evidence="2" key="1">
    <citation type="submission" date="2020-03" db="EMBL/GenBank/DDBJ databases">
        <title>The deep terrestrial virosphere.</title>
        <authorList>
            <person name="Holmfeldt K."/>
            <person name="Nilsson E."/>
            <person name="Simone D."/>
            <person name="Lopez-Fernandez M."/>
            <person name="Wu X."/>
            <person name="de Brujin I."/>
            <person name="Lundin D."/>
            <person name="Andersson A."/>
            <person name="Bertilsson S."/>
            <person name="Dopson M."/>
        </authorList>
    </citation>
    <scope>NUCLEOTIDE SEQUENCE</scope>
    <source>
        <strain evidence="1">MM415A03373</strain>
        <strain evidence="2">MM415B05665</strain>
    </source>
</reference>
<protein>
    <submittedName>
        <fullName evidence="2">Uncharacterized protein</fullName>
    </submittedName>
</protein>
<accession>A0A6M3LRU6</accession>
<evidence type="ECO:0000313" key="1">
    <source>
        <dbReference type="EMBL" id="QJA71109.1"/>
    </source>
</evidence>
<proteinExistence type="predicted"/>
<sequence>MAAATISCPTALTYLAGSATECDTCPWNLQMQVYDIEGECHLICRTGDE</sequence>
<gene>
    <name evidence="1" type="ORF">MM415A03373_0006</name>
    <name evidence="2" type="ORF">MM415B05665_0001</name>
</gene>
<dbReference type="EMBL" id="MT143555">
    <property type="protein sequence ID" value="QJA98126.1"/>
    <property type="molecule type" value="Genomic_DNA"/>
</dbReference>